<keyword evidence="2" id="KW-1185">Reference proteome</keyword>
<reference evidence="1" key="1">
    <citation type="submission" date="2021-06" db="EMBL/GenBank/DDBJ databases">
        <authorList>
            <person name="Kallberg Y."/>
            <person name="Tangrot J."/>
            <person name="Rosling A."/>
        </authorList>
    </citation>
    <scope>NUCLEOTIDE SEQUENCE</scope>
    <source>
        <strain evidence="1">MA453B</strain>
    </source>
</reference>
<evidence type="ECO:0000313" key="2">
    <source>
        <dbReference type="Proteomes" id="UP000789405"/>
    </source>
</evidence>
<proteinExistence type="predicted"/>
<dbReference type="Proteomes" id="UP000789405">
    <property type="component" value="Unassembled WGS sequence"/>
</dbReference>
<accession>A0A9N9P7Q2</accession>
<dbReference type="AlphaFoldDB" id="A0A9N9P7Q2"/>
<evidence type="ECO:0000313" key="1">
    <source>
        <dbReference type="EMBL" id="CAG8797907.1"/>
    </source>
</evidence>
<organism evidence="1 2">
    <name type="scientific">Dentiscutata erythropus</name>
    <dbReference type="NCBI Taxonomy" id="1348616"/>
    <lineage>
        <taxon>Eukaryota</taxon>
        <taxon>Fungi</taxon>
        <taxon>Fungi incertae sedis</taxon>
        <taxon>Mucoromycota</taxon>
        <taxon>Glomeromycotina</taxon>
        <taxon>Glomeromycetes</taxon>
        <taxon>Diversisporales</taxon>
        <taxon>Gigasporaceae</taxon>
        <taxon>Dentiscutata</taxon>
    </lineage>
</organism>
<name>A0A9N9P7Q2_9GLOM</name>
<sequence>KFCTITKKNQKLPTPKCKYHKVFCGKTYTREKNSLKTKVHLGTPQTTAPKWHQMTKEMAKY</sequence>
<comment type="caution">
    <text evidence="1">The sequence shown here is derived from an EMBL/GenBank/DDBJ whole genome shotgun (WGS) entry which is preliminary data.</text>
</comment>
<dbReference type="EMBL" id="CAJVPY010032558">
    <property type="protein sequence ID" value="CAG8797907.1"/>
    <property type="molecule type" value="Genomic_DNA"/>
</dbReference>
<feature type="non-terminal residue" evidence="1">
    <location>
        <position position="61"/>
    </location>
</feature>
<protein>
    <submittedName>
        <fullName evidence="1">21967_t:CDS:1</fullName>
    </submittedName>
</protein>
<gene>
    <name evidence="1" type="ORF">DERYTH_LOCUS22773</name>
</gene>